<dbReference type="InterPro" id="IPR000182">
    <property type="entry name" value="GNAT_dom"/>
</dbReference>
<dbReference type="Pfam" id="PF00583">
    <property type="entry name" value="Acetyltransf_1"/>
    <property type="match status" value="1"/>
</dbReference>
<dbReference type="RefSeq" id="WP_025226820.1">
    <property type="nucleotide sequence ID" value="NZ_CP007139.1"/>
</dbReference>
<dbReference type="HOGENOM" id="CLU_013985_11_8_0"/>
<accession>A0A068NM02</accession>
<dbReference type="AlphaFoldDB" id="A0A068NM02"/>
<evidence type="ECO:0000259" key="3">
    <source>
        <dbReference type="PROSITE" id="PS51186"/>
    </source>
</evidence>
<dbReference type="Gene3D" id="3.40.630.30">
    <property type="match status" value="1"/>
</dbReference>
<dbReference type="SUPFAM" id="SSF55729">
    <property type="entry name" value="Acyl-CoA N-acyltransferases (Nat)"/>
    <property type="match status" value="1"/>
</dbReference>
<reference evidence="4 5" key="1">
    <citation type="journal article" date="2014" name="PLoS ONE">
        <title>The first complete genome sequence of the class fimbriimonadia in the phylum armatimonadetes.</title>
        <authorList>
            <person name="Hu Z.Y."/>
            <person name="Wang Y.Z."/>
            <person name="Im W.T."/>
            <person name="Wang S.Y."/>
            <person name="Zhao G.P."/>
            <person name="Zheng H.J."/>
            <person name="Quan Z.X."/>
        </authorList>
    </citation>
    <scope>NUCLEOTIDE SEQUENCE [LARGE SCALE GENOMIC DNA]</scope>
    <source>
        <strain evidence="4">Gsoil 348</strain>
    </source>
</reference>
<evidence type="ECO:0000313" key="4">
    <source>
        <dbReference type="EMBL" id="AIE84553.1"/>
    </source>
</evidence>
<name>A0A068NM02_FIMGI</name>
<evidence type="ECO:0000256" key="1">
    <source>
        <dbReference type="ARBA" id="ARBA00022679"/>
    </source>
</evidence>
<dbReference type="PROSITE" id="PS51186">
    <property type="entry name" value="GNAT"/>
    <property type="match status" value="1"/>
</dbReference>
<dbReference type="InterPro" id="IPR050832">
    <property type="entry name" value="Bact_Acetyltransf"/>
</dbReference>
<dbReference type="Proteomes" id="UP000027982">
    <property type="component" value="Chromosome"/>
</dbReference>
<keyword evidence="1 4" id="KW-0808">Transferase</keyword>
<dbReference type="InterPro" id="IPR016181">
    <property type="entry name" value="Acyl_CoA_acyltransferase"/>
</dbReference>
<dbReference type="EMBL" id="CP007139">
    <property type="protein sequence ID" value="AIE84553.1"/>
    <property type="molecule type" value="Genomic_DNA"/>
</dbReference>
<dbReference type="STRING" id="661478.OP10G_1185"/>
<dbReference type="CDD" id="cd04301">
    <property type="entry name" value="NAT_SF"/>
    <property type="match status" value="1"/>
</dbReference>
<sequence length="150" mass="16639">MDVTTKRTDSGDPGFQSLVERLTRFLSVLNGENDAFYTQHNKTDNLPTVVVAYAGAEPVGCGAFRWVRDGVVEIKRMYVDPDHRGRGVGAQVLRELEAWAAEAGASTAILETSKRLQSAVRLYQRSGYRVIENYGPYVGVHDSVCMEKIL</sequence>
<dbReference type="eggNOG" id="COG0456">
    <property type="taxonomic scope" value="Bacteria"/>
</dbReference>
<gene>
    <name evidence="4" type="ORF">OP10G_1185</name>
</gene>
<keyword evidence="2" id="KW-0012">Acyltransferase</keyword>
<proteinExistence type="predicted"/>
<organism evidence="4 5">
    <name type="scientific">Fimbriimonas ginsengisoli Gsoil 348</name>
    <dbReference type="NCBI Taxonomy" id="661478"/>
    <lineage>
        <taxon>Bacteria</taxon>
        <taxon>Bacillati</taxon>
        <taxon>Armatimonadota</taxon>
        <taxon>Fimbriimonadia</taxon>
        <taxon>Fimbriimonadales</taxon>
        <taxon>Fimbriimonadaceae</taxon>
        <taxon>Fimbriimonas</taxon>
    </lineage>
</organism>
<protein>
    <submittedName>
        <fullName evidence="4">GCN5-related N-acetyltransferase</fullName>
    </submittedName>
</protein>
<dbReference type="GO" id="GO:0016747">
    <property type="term" value="F:acyltransferase activity, transferring groups other than amino-acyl groups"/>
    <property type="evidence" value="ECO:0007669"/>
    <property type="project" value="InterPro"/>
</dbReference>
<dbReference type="KEGG" id="fgi:OP10G_1185"/>
<keyword evidence="5" id="KW-1185">Reference proteome</keyword>
<dbReference type="OrthoDB" id="9803233at2"/>
<evidence type="ECO:0000313" key="5">
    <source>
        <dbReference type="Proteomes" id="UP000027982"/>
    </source>
</evidence>
<evidence type="ECO:0000256" key="2">
    <source>
        <dbReference type="ARBA" id="ARBA00023315"/>
    </source>
</evidence>
<dbReference type="PANTHER" id="PTHR43877">
    <property type="entry name" value="AMINOALKYLPHOSPHONATE N-ACETYLTRANSFERASE-RELATED-RELATED"/>
    <property type="match status" value="1"/>
</dbReference>
<dbReference type="PANTHER" id="PTHR43877:SF2">
    <property type="entry name" value="AMINOALKYLPHOSPHONATE N-ACETYLTRANSFERASE-RELATED"/>
    <property type="match status" value="1"/>
</dbReference>
<feature type="domain" description="N-acetyltransferase" evidence="3">
    <location>
        <begin position="1"/>
        <end position="150"/>
    </location>
</feature>